<dbReference type="InterPro" id="IPR051606">
    <property type="entry name" value="Polyketide_Oxido-like"/>
</dbReference>
<feature type="domain" description="NAD(P)-binding" evidence="1">
    <location>
        <begin position="7"/>
        <end position="194"/>
    </location>
</feature>
<dbReference type="SUPFAM" id="SSF51735">
    <property type="entry name" value="NAD(P)-binding Rossmann-fold domains"/>
    <property type="match status" value="1"/>
</dbReference>
<evidence type="ECO:0000313" key="2">
    <source>
        <dbReference type="EMBL" id="SIS22379.1"/>
    </source>
</evidence>
<proteinExistence type="predicted"/>
<dbReference type="PANTHER" id="PTHR43355">
    <property type="entry name" value="FLAVIN REDUCTASE (NADPH)"/>
    <property type="match status" value="1"/>
</dbReference>
<protein>
    <submittedName>
        <fullName evidence="2">Putative NADH-flavin reductase</fullName>
    </submittedName>
</protein>
<evidence type="ECO:0000259" key="1">
    <source>
        <dbReference type="Pfam" id="PF13460"/>
    </source>
</evidence>
<dbReference type="InterPro" id="IPR016040">
    <property type="entry name" value="NAD(P)-bd_dom"/>
</dbReference>
<organism evidence="2 3">
    <name type="scientific">Williamsia sterculiae</name>
    <dbReference type="NCBI Taxonomy" id="1344003"/>
    <lineage>
        <taxon>Bacteria</taxon>
        <taxon>Bacillati</taxon>
        <taxon>Actinomycetota</taxon>
        <taxon>Actinomycetes</taxon>
        <taxon>Mycobacteriales</taxon>
        <taxon>Nocardiaceae</taxon>
        <taxon>Williamsia</taxon>
    </lineage>
</organism>
<dbReference type="EMBL" id="FTNT01000015">
    <property type="protein sequence ID" value="SIS22379.1"/>
    <property type="molecule type" value="Genomic_DNA"/>
</dbReference>
<evidence type="ECO:0000313" key="3">
    <source>
        <dbReference type="Proteomes" id="UP000186218"/>
    </source>
</evidence>
<keyword evidence="3" id="KW-1185">Reference proteome</keyword>
<reference evidence="2 3" key="1">
    <citation type="submission" date="2017-01" db="EMBL/GenBank/DDBJ databases">
        <authorList>
            <person name="Mah S.A."/>
            <person name="Swanson W.J."/>
            <person name="Moy G.W."/>
            <person name="Vacquier V.D."/>
        </authorList>
    </citation>
    <scope>NUCLEOTIDE SEQUENCE [LARGE SCALE GENOMIC DNA]</scope>
    <source>
        <strain evidence="2 3">CPCC 203464</strain>
    </source>
</reference>
<gene>
    <name evidence="2" type="ORF">SAMN05445060_3936</name>
</gene>
<dbReference type="GO" id="GO:0042602">
    <property type="term" value="F:riboflavin reductase (NADPH) activity"/>
    <property type="evidence" value="ECO:0007669"/>
    <property type="project" value="TreeGrafter"/>
</dbReference>
<sequence length="206" mass="21866">MRIVVIGATGTTGRAVVAEARRRGDRVTAAARSAPGRPWPEGVEAQALDICDPRSVDGVLRDADAVVVTVGIGTARQPTQVYSLGIRNVLSAMQADTALRLAVISAVPAAPPEALSRGQRWIGRGLGLFFGATYTDMRRMEATLSSSPLRWTCLRPPRLVDRPARGEYRITAAPSGSTITHTDLACALLDVLDDAGSDGRFLFVAN</sequence>
<dbReference type="Pfam" id="PF13460">
    <property type="entry name" value="NAD_binding_10"/>
    <property type="match status" value="1"/>
</dbReference>
<accession>A0A1N7HBW4</accession>
<dbReference type="GO" id="GO:0004074">
    <property type="term" value="F:biliverdin reductase [NAD(P)H] activity"/>
    <property type="evidence" value="ECO:0007669"/>
    <property type="project" value="TreeGrafter"/>
</dbReference>
<dbReference type="InterPro" id="IPR036291">
    <property type="entry name" value="NAD(P)-bd_dom_sf"/>
</dbReference>
<dbReference type="Proteomes" id="UP000186218">
    <property type="component" value="Unassembled WGS sequence"/>
</dbReference>
<name>A0A1N7HBW4_9NOCA</name>
<dbReference type="Gene3D" id="3.40.50.720">
    <property type="entry name" value="NAD(P)-binding Rossmann-like Domain"/>
    <property type="match status" value="1"/>
</dbReference>
<dbReference type="OrthoDB" id="3763081at2"/>
<dbReference type="STRING" id="1344003.SAMN05445060_3936"/>
<dbReference type="AlphaFoldDB" id="A0A1N7HBW4"/>
<dbReference type="RefSeq" id="WP_076482737.1">
    <property type="nucleotide sequence ID" value="NZ_FTNT01000015.1"/>
</dbReference>
<dbReference type="PANTHER" id="PTHR43355:SF2">
    <property type="entry name" value="FLAVIN REDUCTASE (NADPH)"/>
    <property type="match status" value="1"/>
</dbReference>